<keyword evidence="5" id="KW-1185">Reference proteome</keyword>
<gene>
    <name evidence="4" type="ORF">SAMN02983003_3930</name>
</gene>
<evidence type="ECO:0000313" key="5">
    <source>
        <dbReference type="Proteomes" id="UP000183447"/>
    </source>
</evidence>
<evidence type="ECO:0000259" key="3">
    <source>
        <dbReference type="Pfam" id="PF01156"/>
    </source>
</evidence>
<keyword evidence="1 4" id="KW-0378">Hydrolase</keyword>
<accession>A0A1K2I336</accession>
<name>A0A1K2I336_9HYPH</name>
<dbReference type="InterPro" id="IPR023186">
    <property type="entry name" value="IUNH"/>
</dbReference>
<dbReference type="AlphaFoldDB" id="A0A1K2I336"/>
<evidence type="ECO:0000313" key="4">
    <source>
        <dbReference type="EMBL" id="SFZ86736.1"/>
    </source>
</evidence>
<dbReference type="EMBL" id="FPKU01000004">
    <property type="protein sequence ID" value="SFZ86736.1"/>
    <property type="molecule type" value="Genomic_DNA"/>
</dbReference>
<dbReference type="GO" id="GO:0006152">
    <property type="term" value="P:purine nucleoside catabolic process"/>
    <property type="evidence" value="ECO:0007669"/>
    <property type="project" value="TreeGrafter"/>
</dbReference>
<dbReference type="PANTHER" id="PTHR12304:SF4">
    <property type="entry name" value="URIDINE NUCLEOSIDASE"/>
    <property type="match status" value="1"/>
</dbReference>
<dbReference type="Proteomes" id="UP000183447">
    <property type="component" value="Unassembled WGS sequence"/>
</dbReference>
<feature type="domain" description="Inosine/uridine-preferring nucleoside hydrolase" evidence="3">
    <location>
        <begin position="4"/>
        <end position="307"/>
    </location>
</feature>
<dbReference type="STRING" id="665118.SAMN02983003_3930"/>
<dbReference type="RefSeq" id="WP_072346685.1">
    <property type="nucleotide sequence ID" value="NZ_FPKU01000004.1"/>
</dbReference>
<reference evidence="4 5" key="1">
    <citation type="submission" date="2016-11" db="EMBL/GenBank/DDBJ databases">
        <authorList>
            <person name="Jaros S."/>
            <person name="Januszkiewicz K."/>
            <person name="Wedrychowicz H."/>
        </authorList>
    </citation>
    <scope>NUCLEOTIDE SEQUENCE [LARGE SCALE GENOMIC DNA]</scope>
    <source>
        <strain evidence="4 5">ATCC 23634</strain>
    </source>
</reference>
<dbReference type="GO" id="GO:0008477">
    <property type="term" value="F:purine nucleosidase activity"/>
    <property type="evidence" value="ECO:0007669"/>
    <property type="project" value="TreeGrafter"/>
</dbReference>
<sequence length="318" mass="33019">MTPIIFDTDPGVDDTAALLFAHAHPAIEIAAITTVFGNADIETVTRNAAHIAGRFGIGAPVARGAGVALRRESGPPPAHVHGDNGLGNVALPATPLAPIDPRPAHRLIIDLVRERPGEIEIVAVGRMTNLALALAEAPEIVDLVAGITIMGGAFGVDGPNGNVTPVAEANIIGDPHAADIVFTAPWRVRMIGLDVTRRTIITPEGFARLRAEGGAAGAFIADVSEHYMGFHARFGVTGCYVHDSSAIAAVIAPELFTFREGPVRVVAEGIAEGQTIQRDPAVFYPPGAWDGMPSQQVAVEVKADAVVALMLDTLCAAA</sequence>
<dbReference type="OrthoDB" id="9797882at2"/>
<organism evidence="4 5">
    <name type="scientific">Devosia enhydra</name>
    <dbReference type="NCBI Taxonomy" id="665118"/>
    <lineage>
        <taxon>Bacteria</taxon>
        <taxon>Pseudomonadati</taxon>
        <taxon>Pseudomonadota</taxon>
        <taxon>Alphaproteobacteria</taxon>
        <taxon>Hyphomicrobiales</taxon>
        <taxon>Devosiaceae</taxon>
        <taxon>Devosia</taxon>
    </lineage>
</organism>
<evidence type="ECO:0000256" key="1">
    <source>
        <dbReference type="ARBA" id="ARBA00022801"/>
    </source>
</evidence>
<dbReference type="Gene3D" id="3.90.245.10">
    <property type="entry name" value="Ribonucleoside hydrolase-like"/>
    <property type="match status" value="1"/>
</dbReference>
<proteinExistence type="predicted"/>
<keyword evidence="2" id="KW-0326">Glycosidase</keyword>
<dbReference type="SUPFAM" id="SSF53590">
    <property type="entry name" value="Nucleoside hydrolase"/>
    <property type="match status" value="1"/>
</dbReference>
<dbReference type="InterPro" id="IPR001910">
    <property type="entry name" value="Inosine/uridine_hydrolase_dom"/>
</dbReference>
<dbReference type="Pfam" id="PF01156">
    <property type="entry name" value="IU_nuc_hydro"/>
    <property type="match status" value="1"/>
</dbReference>
<protein>
    <submittedName>
        <fullName evidence="4">Inosine-uridine nucleoside N-ribohydrolase</fullName>
    </submittedName>
</protein>
<dbReference type="InterPro" id="IPR036452">
    <property type="entry name" value="Ribo_hydro-like"/>
</dbReference>
<dbReference type="PANTHER" id="PTHR12304">
    <property type="entry name" value="INOSINE-URIDINE PREFERRING NUCLEOSIDE HYDROLASE"/>
    <property type="match status" value="1"/>
</dbReference>
<dbReference type="CDD" id="cd02650">
    <property type="entry name" value="nuc_hydro_CaPnhB"/>
    <property type="match status" value="1"/>
</dbReference>
<dbReference type="GO" id="GO:0005829">
    <property type="term" value="C:cytosol"/>
    <property type="evidence" value="ECO:0007669"/>
    <property type="project" value="TreeGrafter"/>
</dbReference>
<evidence type="ECO:0000256" key="2">
    <source>
        <dbReference type="ARBA" id="ARBA00023295"/>
    </source>
</evidence>